<dbReference type="VEuPathDB" id="TriTrypDB:BSAL_25475"/>
<dbReference type="AlphaFoldDB" id="A0A0S4JJU4"/>
<feature type="compositionally biased region" description="Basic residues" evidence="1">
    <location>
        <begin position="153"/>
        <end position="163"/>
    </location>
</feature>
<dbReference type="Proteomes" id="UP000051952">
    <property type="component" value="Unassembled WGS sequence"/>
</dbReference>
<feature type="compositionally biased region" description="Low complexity" evidence="1">
    <location>
        <begin position="87"/>
        <end position="96"/>
    </location>
</feature>
<gene>
    <name evidence="2" type="ORF">BSAL_25475</name>
</gene>
<dbReference type="EMBL" id="CYKH01001802">
    <property type="protein sequence ID" value="CUG90196.1"/>
    <property type="molecule type" value="Genomic_DNA"/>
</dbReference>
<feature type="region of interest" description="Disordered" evidence="1">
    <location>
        <begin position="87"/>
        <end position="121"/>
    </location>
</feature>
<feature type="region of interest" description="Disordered" evidence="1">
    <location>
        <begin position="137"/>
        <end position="193"/>
    </location>
</feature>
<keyword evidence="3" id="KW-1185">Reference proteome</keyword>
<feature type="non-terminal residue" evidence="2">
    <location>
        <position position="1"/>
    </location>
</feature>
<proteinExistence type="predicted"/>
<evidence type="ECO:0000313" key="2">
    <source>
        <dbReference type="EMBL" id="CUG90196.1"/>
    </source>
</evidence>
<feature type="compositionally biased region" description="Polar residues" evidence="1">
    <location>
        <begin position="170"/>
        <end position="180"/>
    </location>
</feature>
<evidence type="ECO:0000313" key="3">
    <source>
        <dbReference type="Proteomes" id="UP000051952"/>
    </source>
</evidence>
<protein>
    <submittedName>
        <fullName evidence="2">Uncharacterized protein</fullName>
    </submittedName>
</protein>
<accession>A0A0S4JJU4</accession>
<organism evidence="2 3">
    <name type="scientific">Bodo saltans</name>
    <name type="common">Flagellated protozoan</name>
    <dbReference type="NCBI Taxonomy" id="75058"/>
    <lineage>
        <taxon>Eukaryota</taxon>
        <taxon>Discoba</taxon>
        <taxon>Euglenozoa</taxon>
        <taxon>Kinetoplastea</taxon>
        <taxon>Metakinetoplastina</taxon>
        <taxon>Eubodonida</taxon>
        <taxon>Bodonidae</taxon>
        <taxon>Bodo</taxon>
    </lineage>
</organism>
<reference evidence="3" key="1">
    <citation type="submission" date="2015-09" db="EMBL/GenBank/DDBJ databases">
        <authorList>
            <consortium name="Pathogen Informatics"/>
        </authorList>
    </citation>
    <scope>NUCLEOTIDE SEQUENCE [LARGE SCALE GENOMIC DNA]</scope>
    <source>
        <strain evidence="3">Lake Konstanz</strain>
    </source>
</reference>
<sequence>LALTRCTISSFELFLCFCVFFSLRFHSHRQVDTKRKRGEARSLEFLPSSSFFGLVLTSKIKISLKAQPFLKKESKYANCVMGCSNSKTVKTSSSPSKTKHRSPNNGANKYQRNDGPLQGVEGEEIPHVSISELGNQEDLHDGSVDSSANGARPHLRQKKKSKNNKNGGSTTQRLSDSNPAAMSDDEPFQPMVA</sequence>
<name>A0A0S4JJU4_BODSA</name>
<feature type="non-terminal residue" evidence="2">
    <location>
        <position position="193"/>
    </location>
</feature>
<evidence type="ECO:0000256" key="1">
    <source>
        <dbReference type="SAM" id="MobiDB-lite"/>
    </source>
</evidence>